<gene>
    <name evidence="5" type="ORF">OXIME_000606</name>
</gene>
<dbReference type="RefSeq" id="WP_393972005.1">
    <property type="nucleotide sequence ID" value="NZ_CP133772.1"/>
</dbReference>
<dbReference type="CDD" id="cd01277">
    <property type="entry name" value="HINT_subgroup"/>
    <property type="match status" value="1"/>
</dbReference>
<dbReference type="GO" id="GO:0009117">
    <property type="term" value="P:nucleotide metabolic process"/>
    <property type="evidence" value="ECO:0007669"/>
    <property type="project" value="TreeGrafter"/>
</dbReference>
<feature type="domain" description="HIT" evidence="4">
    <location>
        <begin position="5"/>
        <end position="112"/>
    </location>
</feature>
<dbReference type="EMBL" id="CP133772">
    <property type="protein sequence ID" value="WYY00053.1"/>
    <property type="molecule type" value="Genomic_DNA"/>
</dbReference>
<dbReference type="InterPro" id="IPR039384">
    <property type="entry name" value="HINT"/>
</dbReference>
<proteinExistence type="predicted"/>
<dbReference type="GO" id="GO:0003824">
    <property type="term" value="F:catalytic activity"/>
    <property type="evidence" value="ECO:0007669"/>
    <property type="project" value="InterPro"/>
</dbReference>
<accession>A0AAX4NGG4</accession>
<dbReference type="InterPro" id="IPR036265">
    <property type="entry name" value="HIT-like_sf"/>
</dbReference>
<dbReference type="PROSITE" id="PS51084">
    <property type="entry name" value="HIT_2"/>
    <property type="match status" value="1"/>
</dbReference>
<dbReference type="Pfam" id="PF01230">
    <property type="entry name" value="HIT"/>
    <property type="match status" value="1"/>
</dbReference>
<name>A0AAX4NGG4_9ARCH</name>
<dbReference type="Gene3D" id="3.30.428.10">
    <property type="entry name" value="HIT-like"/>
    <property type="match status" value="1"/>
</dbReference>
<evidence type="ECO:0000256" key="3">
    <source>
        <dbReference type="PROSITE-ProRule" id="PRU00464"/>
    </source>
</evidence>
<dbReference type="KEGG" id="omr:OXIME_000606"/>
<dbReference type="PRINTS" id="PR00332">
    <property type="entry name" value="HISTRIAD"/>
</dbReference>
<evidence type="ECO:0000313" key="5">
    <source>
        <dbReference type="EMBL" id="WYY00053.1"/>
    </source>
</evidence>
<protein>
    <submittedName>
        <fullName evidence="5">HIT family protein</fullName>
    </submittedName>
</protein>
<dbReference type="PANTHER" id="PTHR46648:SF1">
    <property type="entry name" value="ADENOSINE 5'-MONOPHOSPHORAMIDASE HNT1"/>
    <property type="match status" value="1"/>
</dbReference>
<evidence type="ECO:0000256" key="1">
    <source>
        <dbReference type="PIRSR" id="PIRSR601310-1"/>
    </source>
</evidence>
<keyword evidence="6" id="KW-1185">Reference proteome</keyword>
<feature type="short sequence motif" description="Histidine triad motif" evidence="2 3">
    <location>
        <begin position="97"/>
        <end position="101"/>
    </location>
</feature>
<sequence length="135" mass="15749">MDPCVFCRIVQRVEPAFTVYEDKHVMAFLDNNPFSVGHTLVIPKRHFINMFDMDEDTLCEVIAVVHTLVKRYEKKMGMSGVDILNLNGSDGQQTVYHFHMHIIPRTKDDHLVPWIETIPRVKVDLRSVQTRLKED</sequence>
<evidence type="ECO:0000259" key="4">
    <source>
        <dbReference type="PROSITE" id="PS51084"/>
    </source>
</evidence>
<dbReference type="InterPro" id="IPR001310">
    <property type="entry name" value="Histidine_triad_HIT"/>
</dbReference>
<evidence type="ECO:0000256" key="2">
    <source>
        <dbReference type="PIRSR" id="PIRSR601310-3"/>
    </source>
</evidence>
<dbReference type="InterPro" id="IPR011146">
    <property type="entry name" value="HIT-like"/>
</dbReference>
<dbReference type="Proteomes" id="UP001451606">
    <property type="component" value="Chromosome"/>
</dbReference>
<dbReference type="GeneID" id="95967335"/>
<reference evidence="5 6" key="1">
    <citation type="submission" date="2023-09" db="EMBL/GenBank/DDBJ databases">
        <authorList>
            <person name="Golyshina O.V."/>
            <person name="Lunev E.A."/>
            <person name="Bargiela R."/>
            <person name="Gaines M.C."/>
            <person name="Daum B."/>
            <person name="Bale N.J."/>
            <person name="Koenen M."/>
            <person name="Sinninghe Damst J.S."/>
            <person name="Yakimov M."/>
            <person name="Golyshin P.N."/>
        </authorList>
    </citation>
    <scope>NUCLEOTIDE SEQUENCE [LARGE SCALE GENOMIC DNA]</scope>
    <source>
        <strain evidence="5 6">M1</strain>
    </source>
</reference>
<evidence type="ECO:0000313" key="6">
    <source>
        <dbReference type="Proteomes" id="UP001451606"/>
    </source>
</evidence>
<dbReference type="AlphaFoldDB" id="A0AAX4NGG4"/>
<organism evidence="5 6">
    <name type="scientific">Oxyplasma meridianum</name>
    <dbReference type="NCBI Taxonomy" id="3073602"/>
    <lineage>
        <taxon>Archaea</taxon>
        <taxon>Methanobacteriati</taxon>
        <taxon>Thermoplasmatota</taxon>
        <taxon>Thermoplasmata</taxon>
        <taxon>Thermoplasmatales</taxon>
        <taxon>Thermoplasmataceae</taxon>
        <taxon>Oxyplasma</taxon>
    </lineage>
</organism>
<dbReference type="PANTHER" id="PTHR46648">
    <property type="entry name" value="HIT FAMILY PROTEIN 1"/>
    <property type="match status" value="1"/>
</dbReference>
<dbReference type="SUPFAM" id="SSF54197">
    <property type="entry name" value="HIT-like"/>
    <property type="match status" value="1"/>
</dbReference>
<feature type="active site" description="Tele-AMP-histidine intermediate" evidence="1">
    <location>
        <position position="99"/>
    </location>
</feature>